<keyword evidence="3" id="KW-0804">Transcription</keyword>
<dbReference type="PROSITE" id="PS51078">
    <property type="entry name" value="ICLR_ED"/>
    <property type="match status" value="1"/>
</dbReference>
<comment type="caution">
    <text evidence="4">The sequence shown here is derived from an EMBL/GenBank/DDBJ whole genome shotgun (WGS) entry which is preliminary data.</text>
</comment>
<evidence type="ECO:0000256" key="2">
    <source>
        <dbReference type="ARBA" id="ARBA00023125"/>
    </source>
</evidence>
<dbReference type="PANTHER" id="PTHR30136">
    <property type="entry name" value="HELIX-TURN-HELIX TRANSCRIPTIONAL REGULATOR, ICLR FAMILY"/>
    <property type="match status" value="1"/>
</dbReference>
<dbReference type="InterPro" id="IPR036390">
    <property type="entry name" value="WH_DNA-bd_sf"/>
</dbReference>
<sequence>MGREADKSLNEHFGIRGNRAEEARCDVPRTSEPGRSVSSRLLDLLFSFAPGETELSLAELARKTGLPHPTARRLVLELTKVGALEQRANGRFAVGLRLWQLGTLAPLTESLRTMAQPYMEDLYTALHQHVQLAVLEGHEAVILERLSAPSALGLVSQVGGRLPLHCSGVGKILLSHADPDLVREVLDGELERFNSETVVDPDALRRELAECRRTGCAMVRGELTEGADSIAARIMNGEGRVVAALSVVVRSGSVQAQAVLPSVITSGLAISRMLGWRPGIKVRQG</sequence>
<evidence type="ECO:0000256" key="3">
    <source>
        <dbReference type="ARBA" id="ARBA00023163"/>
    </source>
</evidence>
<gene>
    <name evidence="4" type="ORF">FH608_042740</name>
</gene>
<keyword evidence="5" id="KW-1185">Reference proteome</keyword>
<name>A0A5C4VHB4_9ACTN</name>
<dbReference type="OrthoDB" id="60629at2"/>
<dbReference type="GO" id="GO:0003700">
    <property type="term" value="F:DNA-binding transcription factor activity"/>
    <property type="evidence" value="ECO:0007669"/>
    <property type="project" value="TreeGrafter"/>
</dbReference>
<dbReference type="PANTHER" id="PTHR30136:SF24">
    <property type="entry name" value="HTH-TYPE TRANSCRIPTIONAL REPRESSOR ALLR"/>
    <property type="match status" value="1"/>
</dbReference>
<dbReference type="InterPro" id="IPR036388">
    <property type="entry name" value="WH-like_DNA-bd_sf"/>
</dbReference>
<dbReference type="Gene3D" id="3.30.450.40">
    <property type="match status" value="1"/>
</dbReference>
<dbReference type="GO" id="GO:0003677">
    <property type="term" value="F:DNA binding"/>
    <property type="evidence" value="ECO:0007669"/>
    <property type="project" value="UniProtKB-KW"/>
</dbReference>
<proteinExistence type="predicted"/>
<dbReference type="Pfam" id="PF09339">
    <property type="entry name" value="HTH_IclR"/>
    <property type="match status" value="1"/>
</dbReference>
<keyword evidence="2" id="KW-0238">DNA-binding</keyword>
<accession>A0A5C4VHB4</accession>
<evidence type="ECO:0000313" key="4">
    <source>
        <dbReference type="EMBL" id="KAB8188800.1"/>
    </source>
</evidence>
<dbReference type="InterPro" id="IPR005471">
    <property type="entry name" value="Tscrpt_reg_IclR_N"/>
</dbReference>
<dbReference type="Proteomes" id="UP000312512">
    <property type="component" value="Unassembled WGS sequence"/>
</dbReference>
<keyword evidence="1" id="KW-0805">Transcription regulation</keyword>
<reference evidence="4 5" key="1">
    <citation type="submission" date="2019-10" db="EMBL/GenBank/DDBJ databases">
        <title>Nonomuraea sp. nov., isolated from Phyllanthus amarus.</title>
        <authorList>
            <person name="Klykleung N."/>
            <person name="Tanasupawat S."/>
        </authorList>
    </citation>
    <scope>NUCLEOTIDE SEQUENCE [LARGE SCALE GENOMIC DNA]</scope>
    <source>
        <strain evidence="4 5">PA1-10</strain>
    </source>
</reference>
<protein>
    <submittedName>
        <fullName evidence="4">Helix-turn-helix domain-containing protein</fullName>
    </submittedName>
</protein>
<organism evidence="4 5">
    <name type="scientific">Nonomuraea phyllanthi</name>
    <dbReference type="NCBI Taxonomy" id="2219224"/>
    <lineage>
        <taxon>Bacteria</taxon>
        <taxon>Bacillati</taxon>
        <taxon>Actinomycetota</taxon>
        <taxon>Actinomycetes</taxon>
        <taxon>Streptosporangiales</taxon>
        <taxon>Streptosporangiaceae</taxon>
        <taxon>Nonomuraea</taxon>
    </lineage>
</organism>
<dbReference type="SMART" id="SM00346">
    <property type="entry name" value="HTH_ICLR"/>
    <property type="match status" value="1"/>
</dbReference>
<dbReference type="Gene3D" id="1.10.10.10">
    <property type="entry name" value="Winged helix-like DNA-binding domain superfamily/Winged helix DNA-binding domain"/>
    <property type="match status" value="1"/>
</dbReference>
<dbReference type="InterPro" id="IPR029016">
    <property type="entry name" value="GAF-like_dom_sf"/>
</dbReference>
<dbReference type="InterPro" id="IPR050707">
    <property type="entry name" value="HTH_MetabolicPath_Reg"/>
</dbReference>
<dbReference type="EMBL" id="VDLX02000023">
    <property type="protein sequence ID" value="KAB8188800.1"/>
    <property type="molecule type" value="Genomic_DNA"/>
</dbReference>
<dbReference type="InterPro" id="IPR014757">
    <property type="entry name" value="Tscrpt_reg_IclR_C"/>
</dbReference>
<dbReference type="GO" id="GO:0045892">
    <property type="term" value="P:negative regulation of DNA-templated transcription"/>
    <property type="evidence" value="ECO:0007669"/>
    <property type="project" value="TreeGrafter"/>
</dbReference>
<dbReference type="SUPFAM" id="SSF55781">
    <property type="entry name" value="GAF domain-like"/>
    <property type="match status" value="1"/>
</dbReference>
<evidence type="ECO:0000313" key="5">
    <source>
        <dbReference type="Proteomes" id="UP000312512"/>
    </source>
</evidence>
<dbReference type="SUPFAM" id="SSF46785">
    <property type="entry name" value="Winged helix' DNA-binding domain"/>
    <property type="match status" value="1"/>
</dbReference>
<dbReference type="Pfam" id="PF01614">
    <property type="entry name" value="IclR_C"/>
    <property type="match status" value="1"/>
</dbReference>
<dbReference type="PROSITE" id="PS51077">
    <property type="entry name" value="HTH_ICLR"/>
    <property type="match status" value="1"/>
</dbReference>
<dbReference type="AlphaFoldDB" id="A0A5C4VHB4"/>
<evidence type="ECO:0000256" key="1">
    <source>
        <dbReference type="ARBA" id="ARBA00023015"/>
    </source>
</evidence>